<dbReference type="EMBL" id="CP064815">
    <property type="protein sequence ID" value="QPG76636.1"/>
    <property type="molecule type" value="Genomic_DNA"/>
</dbReference>
<dbReference type="Proteomes" id="UP000662931">
    <property type="component" value="Chromosome 4"/>
</dbReference>
<dbReference type="InterPro" id="IPR036919">
    <property type="entry name" value="Ribo_uL30_ferredoxin-like_sf"/>
</dbReference>
<dbReference type="PANTHER" id="PTHR15892">
    <property type="entry name" value="MITOCHONDRIAL RIBOSOMAL PROTEIN L30"/>
    <property type="match status" value="1"/>
</dbReference>
<organism evidence="7 8">
    <name type="scientific">Eeniella nana</name>
    <name type="common">Yeast</name>
    <name type="synonym">Brettanomyces nanus</name>
    <dbReference type="NCBI Taxonomy" id="13502"/>
    <lineage>
        <taxon>Eukaryota</taxon>
        <taxon>Fungi</taxon>
        <taxon>Dikarya</taxon>
        <taxon>Ascomycota</taxon>
        <taxon>Saccharomycotina</taxon>
        <taxon>Pichiomycetes</taxon>
        <taxon>Pichiales</taxon>
        <taxon>Pichiaceae</taxon>
        <taxon>Brettanomyces</taxon>
    </lineage>
</organism>
<comment type="similarity">
    <text evidence="1 5">Belongs to the universal ribosomal protein uL30 family.</text>
</comment>
<reference evidence="7" key="1">
    <citation type="submission" date="2020-10" db="EMBL/GenBank/DDBJ databases">
        <authorList>
            <person name="Roach M.J.R."/>
        </authorList>
    </citation>
    <scope>NUCLEOTIDE SEQUENCE</scope>
    <source>
        <strain evidence="7">CBS 1945</strain>
    </source>
</reference>
<dbReference type="GO" id="GO:0006412">
    <property type="term" value="P:translation"/>
    <property type="evidence" value="ECO:0007669"/>
    <property type="project" value="InterPro"/>
</dbReference>
<dbReference type="Pfam" id="PF00327">
    <property type="entry name" value="Ribosomal_L30"/>
    <property type="match status" value="1"/>
</dbReference>
<sequence>MSSIIPKYFKVTQLKSTIAMPLRKTQTLQKLGLHKRHQVVYQKITPQQAGMISSVKELVKVELTHDKKTKEQMRNERKSDPGFVVVAKRGENRV</sequence>
<dbReference type="GO" id="GO:0003735">
    <property type="term" value="F:structural constituent of ribosome"/>
    <property type="evidence" value="ECO:0007669"/>
    <property type="project" value="InterPro"/>
</dbReference>
<keyword evidence="2 5" id="KW-0689">Ribosomal protein</keyword>
<dbReference type="NCBIfam" id="TIGR01308">
    <property type="entry name" value="rpmD_bact"/>
    <property type="match status" value="1"/>
</dbReference>
<evidence type="ECO:0000259" key="6">
    <source>
        <dbReference type="Pfam" id="PF00327"/>
    </source>
</evidence>
<proteinExistence type="inferred from homology"/>
<dbReference type="GO" id="GO:0015934">
    <property type="term" value="C:large ribosomal subunit"/>
    <property type="evidence" value="ECO:0007669"/>
    <property type="project" value="InterPro"/>
</dbReference>
<feature type="domain" description="Large ribosomal subunit protein uL30-like ferredoxin-like fold" evidence="6">
    <location>
        <begin position="9"/>
        <end position="59"/>
    </location>
</feature>
<evidence type="ECO:0000256" key="5">
    <source>
        <dbReference type="RuleBase" id="RU003734"/>
    </source>
</evidence>
<dbReference type="PROSITE" id="PS00634">
    <property type="entry name" value="RIBOSOMAL_L30"/>
    <property type="match status" value="1"/>
</dbReference>
<dbReference type="GeneID" id="62197428"/>
<evidence type="ECO:0000313" key="7">
    <source>
        <dbReference type="EMBL" id="QPG76636.1"/>
    </source>
</evidence>
<dbReference type="GO" id="GO:0005739">
    <property type="term" value="C:mitochondrion"/>
    <property type="evidence" value="ECO:0007669"/>
    <property type="project" value="TreeGrafter"/>
</dbReference>
<protein>
    <recommendedName>
        <fullName evidence="4">Large ribosomal subunit protein uL30m</fullName>
    </recommendedName>
</protein>
<name>A0A875S5P6_EENNA</name>
<dbReference type="RefSeq" id="XP_038780201.1">
    <property type="nucleotide sequence ID" value="XM_038924273.1"/>
</dbReference>
<dbReference type="AlphaFoldDB" id="A0A875S5P6"/>
<dbReference type="InterPro" id="IPR018038">
    <property type="entry name" value="Ribosomal_uL30_CS"/>
</dbReference>
<dbReference type="Gene3D" id="3.30.1390.20">
    <property type="entry name" value="Ribosomal protein L30, ferredoxin-like fold domain"/>
    <property type="match status" value="1"/>
</dbReference>
<dbReference type="InterPro" id="IPR016082">
    <property type="entry name" value="Ribosomal_uL30_ferredoxin-like"/>
</dbReference>
<evidence type="ECO:0000256" key="3">
    <source>
        <dbReference type="ARBA" id="ARBA00023274"/>
    </source>
</evidence>
<keyword evidence="3 5" id="KW-0687">Ribonucleoprotein</keyword>
<dbReference type="SUPFAM" id="SSF55129">
    <property type="entry name" value="Ribosomal protein L30p/L7e"/>
    <property type="match status" value="1"/>
</dbReference>
<dbReference type="OrthoDB" id="509901at2759"/>
<dbReference type="KEGG" id="bnn:FOA43_004028"/>
<dbReference type="InterPro" id="IPR005996">
    <property type="entry name" value="Ribosomal_uL30_bac-type"/>
</dbReference>
<evidence type="ECO:0000256" key="4">
    <source>
        <dbReference type="ARBA" id="ARBA00035281"/>
    </source>
</evidence>
<evidence type="ECO:0000256" key="2">
    <source>
        <dbReference type="ARBA" id="ARBA00022980"/>
    </source>
</evidence>
<dbReference type="CDD" id="cd01658">
    <property type="entry name" value="Ribosomal_L30"/>
    <property type="match status" value="1"/>
</dbReference>
<accession>A0A875S5P6</accession>
<keyword evidence="8" id="KW-1185">Reference proteome</keyword>
<gene>
    <name evidence="7" type="ORF">FOA43_004028</name>
</gene>
<dbReference type="PANTHER" id="PTHR15892:SF2">
    <property type="entry name" value="LARGE RIBOSOMAL SUBUNIT PROTEIN UL30M"/>
    <property type="match status" value="1"/>
</dbReference>
<evidence type="ECO:0000256" key="1">
    <source>
        <dbReference type="ARBA" id="ARBA00007594"/>
    </source>
</evidence>
<evidence type="ECO:0000313" key="8">
    <source>
        <dbReference type="Proteomes" id="UP000662931"/>
    </source>
</evidence>